<keyword evidence="2" id="KW-0732">Signal</keyword>
<dbReference type="InterPro" id="IPR052043">
    <property type="entry name" value="PolySaccharide_Degr_Enz"/>
</dbReference>
<evidence type="ECO:0000256" key="2">
    <source>
        <dbReference type="SAM" id="SignalP"/>
    </source>
</evidence>
<sequence length="366" mass="41112">MKSVILTLLCSTAFSLVANAGEKSPACFTDWPEGASPAVVGKRISENILPRKFRFETNPAKAKLGVIYPEVISWYGALTVADLTKDINLRDRLIAKFEPFLSDPGSQRINRVAHVDYRVFGAVPLQIYLENKDERCRTLGLSLADAQWENPTPDGITAEARYWIDDMYMIPLIQTQAYRASGDMKYLDRAALTMAAYFDRMQEPNGLFYHGTNAHFFWGRGNGWMAAGSAELLRSLPENHPRRARLLEGYRKMMAALLANQTEAGMWRQLIDKPESWPETSGTAMFAFSMVTGVKNGWLDEKSYGPAARRAWLALVAHLDEDANLREVCIGTDKGFSEQFYLDRPRTAGDLHGQSPMLWTASALLR</sequence>
<evidence type="ECO:0000313" key="4">
    <source>
        <dbReference type="Proteomes" id="UP000600139"/>
    </source>
</evidence>
<feature type="signal peptide" evidence="2">
    <location>
        <begin position="1"/>
        <end position="20"/>
    </location>
</feature>
<keyword evidence="1 3" id="KW-0378">Hydrolase</keyword>
<keyword evidence="4" id="KW-1185">Reference proteome</keyword>
<dbReference type="PANTHER" id="PTHR33886:SF8">
    <property type="entry name" value="UNSATURATED RHAMNOGALACTURONAN HYDROLASE (EUROFUNG)"/>
    <property type="match status" value="1"/>
</dbReference>
<dbReference type="AlphaFoldDB" id="A0A934R7J6"/>
<accession>A0A934R7J6</accession>
<dbReference type="GO" id="GO:0016787">
    <property type="term" value="F:hydrolase activity"/>
    <property type="evidence" value="ECO:0007669"/>
    <property type="project" value="UniProtKB-KW"/>
</dbReference>
<name>A0A934R7J6_9BACT</name>
<dbReference type="Pfam" id="PF07470">
    <property type="entry name" value="Glyco_hydro_88"/>
    <property type="match status" value="1"/>
</dbReference>
<dbReference type="Gene3D" id="1.50.10.10">
    <property type="match status" value="1"/>
</dbReference>
<dbReference type="SUPFAM" id="SSF48208">
    <property type="entry name" value="Six-hairpin glycosidases"/>
    <property type="match status" value="1"/>
</dbReference>
<dbReference type="PANTHER" id="PTHR33886">
    <property type="entry name" value="UNSATURATED RHAMNOGALACTURONAN HYDROLASE (EUROFUNG)"/>
    <property type="match status" value="1"/>
</dbReference>
<evidence type="ECO:0000313" key="3">
    <source>
        <dbReference type="EMBL" id="MBK1817636.1"/>
    </source>
</evidence>
<organism evidence="3 4">
    <name type="scientific">Luteolibacter yonseiensis</name>
    <dbReference type="NCBI Taxonomy" id="1144680"/>
    <lineage>
        <taxon>Bacteria</taxon>
        <taxon>Pseudomonadati</taxon>
        <taxon>Verrucomicrobiota</taxon>
        <taxon>Verrucomicrobiia</taxon>
        <taxon>Verrucomicrobiales</taxon>
        <taxon>Verrucomicrobiaceae</taxon>
        <taxon>Luteolibacter</taxon>
    </lineage>
</organism>
<dbReference type="InterPro" id="IPR010905">
    <property type="entry name" value="Glyco_hydro_88"/>
</dbReference>
<evidence type="ECO:0000256" key="1">
    <source>
        <dbReference type="ARBA" id="ARBA00022801"/>
    </source>
</evidence>
<protein>
    <submittedName>
        <fullName evidence="3">Glycoside hydrolase family 88 protein</fullName>
    </submittedName>
</protein>
<dbReference type="InterPro" id="IPR012341">
    <property type="entry name" value="6hp_glycosidase-like_sf"/>
</dbReference>
<dbReference type="EMBL" id="JAENIK010000012">
    <property type="protein sequence ID" value="MBK1817636.1"/>
    <property type="molecule type" value="Genomic_DNA"/>
</dbReference>
<comment type="caution">
    <text evidence="3">The sequence shown here is derived from an EMBL/GenBank/DDBJ whole genome shotgun (WGS) entry which is preliminary data.</text>
</comment>
<proteinExistence type="predicted"/>
<dbReference type="GO" id="GO:0005975">
    <property type="term" value="P:carbohydrate metabolic process"/>
    <property type="evidence" value="ECO:0007669"/>
    <property type="project" value="InterPro"/>
</dbReference>
<gene>
    <name evidence="3" type="ORF">JIN84_18600</name>
</gene>
<reference evidence="3" key="1">
    <citation type="submission" date="2021-01" db="EMBL/GenBank/DDBJ databases">
        <title>Modified the classification status of verrucomicrobia.</title>
        <authorList>
            <person name="Feng X."/>
        </authorList>
    </citation>
    <scope>NUCLEOTIDE SEQUENCE</scope>
    <source>
        <strain evidence="3">JCM 18052</strain>
    </source>
</reference>
<dbReference type="RefSeq" id="WP_200352571.1">
    <property type="nucleotide sequence ID" value="NZ_BAABHZ010000001.1"/>
</dbReference>
<dbReference type="Proteomes" id="UP000600139">
    <property type="component" value="Unassembled WGS sequence"/>
</dbReference>
<dbReference type="InterPro" id="IPR008928">
    <property type="entry name" value="6-hairpin_glycosidase_sf"/>
</dbReference>
<feature type="chain" id="PRO_5037135897" evidence="2">
    <location>
        <begin position="21"/>
        <end position="366"/>
    </location>
</feature>